<dbReference type="SMART" id="SM00382">
    <property type="entry name" value="AAA"/>
    <property type="match status" value="1"/>
</dbReference>
<dbReference type="PROSITE" id="PS00211">
    <property type="entry name" value="ABC_TRANSPORTER_1"/>
    <property type="match status" value="1"/>
</dbReference>
<dbReference type="InterPro" id="IPR003439">
    <property type="entry name" value="ABC_transporter-like_ATP-bd"/>
</dbReference>
<comment type="similarity">
    <text evidence="1">Belongs to the ABC transporter superfamily.</text>
</comment>
<keyword evidence="3" id="KW-0762">Sugar transport</keyword>
<dbReference type="GO" id="GO:0016887">
    <property type="term" value="F:ATP hydrolysis activity"/>
    <property type="evidence" value="ECO:0007669"/>
    <property type="project" value="InterPro"/>
</dbReference>
<comment type="caution">
    <text evidence="8">The sequence shown here is derived from an EMBL/GenBank/DDBJ whole genome shotgun (WGS) entry which is preliminary data.</text>
</comment>
<keyword evidence="9" id="KW-1185">Reference proteome</keyword>
<dbReference type="CDD" id="cd03215">
    <property type="entry name" value="ABC_Carb_Monos_II"/>
    <property type="match status" value="1"/>
</dbReference>
<keyword evidence="8" id="KW-0378">Hydrolase</keyword>
<dbReference type="PANTHER" id="PTHR43790">
    <property type="entry name" value="CARBOHYDRATE TRANSPORT ATP-BINDING PROTEIN MG119-RELATED"/>
    <property type="match status" value="1"/>
</dbReference>
<dbReference type="InterPro" id="IPR017871">
    <property type="entry name" value="ABC_transporter-like_CS"/>
</dbReference>
<dbReference type="InterPro" id="IPR050107">
    <property type="entry name" value="ABC_carbohydrate_import_ATPase"/>
</dbReference>
<evidence type="ECO:0000256" key="5">
    <source>
        <dbReference type="ARBA" id="ARBA00022741"/>
    </source>
</evidence>
<feature type="domain" description="ABC transporter" evidence="7">
    <location>
        <begin position="61"/>
        <end position="299"/>
    </location>
</feature>
<dbReference type="Gene3D" id="3.40.50.300">
    <property type="entry name" value="P-loop containing nucleotide triphosphate hydrolases"/>
    <property type="match status" value="2"/>
</dbReference>
<dbReference type="SUPFAM" id="SSF52540">
    <property type="entry name" value="P-loop containing nucleoside triphosphate hydrolases"/>
    <property type="match status" value="2"/>
</dbReference>
<keyword evidence="5" id="KW-0547">Nucleotide-binding</keyword>
<evidence type="ECO:0000313" key="9">
    <source>
        <dbReference type="Proteomes" id="UP000094622"/>
    </source>
</evidence>
<protein>
    <submittedName>
        <fullName evidence="8">Ribose import ATP-binding protein RbsA</fullName>
        <ecNumber evidence="8">3.6.3.17</ecNumber>
    </submittedName>
</protein>
<dbReference type="PANTHER" id="PTHR43790:SF9">
    <property type="entry name" value="GALACTOFURANOSE TRANSPORTER ATP-BINDING PROTEIN YTFR"/>
    <property type="match status" value="1"/>
</dbReference>
<evidence type="ECO:0000256" key="2">
    <source>
        <dbReference type="ARBA" id="ARBA00022448"/>
    </source>
</evidence>
<name>A0A1E3H313_9HYPH</name>
<dbReference type="EMBL" id="MCRJ01000042">
    <property type="protein sequence ID" value="ODN70690.1"/>
    <property type="molecule type" value="Genomic_DNA"/>
</dbReference>
<reference evidence="8 9" key="1">
    <citation type="submission" date="2016-07" db="EMBL/GenBank/DDBJ databases">
        <title>Draft Genome Sequence of Methylobrevis pamukkalensis PK2.</title>
        <authorList>
            <person name="Vasilenko O.V."/>
            <person name="Doronina N.V."/>
            <person name="Shmareva M.N."/>
            <person name="Tarlachkov S.V."/>
            <person name="Mustakhimov I."/>
            <person name="Trotsenko Y.A."/>
        </authorList>
    </citation>
    <scope>NUCLEOTIDE SEQUENCE [LARGE SCALE GENOMIC DNA]</scope>
    <source>
        <strain evidence="8 9">PK2</strain>
    </source>
</reference>
<dbReference type="InterPro" id="IPR003593">
    <property type="entry name" value="AAA+_ATPase"/>
</dbReference>
<dbReference type="Proteomes" id="UP000094622">
    <property type="component" value="Unassembled WGS sequence"/>
</dbReference>
<keyword evidence="6 8" id="KW-0067">ATP-binding</keyword>
<evidence type="ECO:0000259" key="7">
    <source>
        <dbReference type="PROSITE" id="PS50893"/>
    </source>
</evidence>
<dbReference type="PATRIC" id="fig|1439726.3.peg.2090"/>
<dbReference type="PROSITE" id="PS50893">
    <property type="entry name" value="ABC_TRANSPORTER_2"/>
    <property type="match status" value="1"/>
</dbReference>
<gene>
    <name evidence="8" type="primary">rbsA_6</name>
    <name evidence="8" type="ORF">A6302_01975</name>
</gene>
<keyword evidence="4" id="KW-0677">Repeat</keyword>
<evidence type="ECO:0000313" key="8">
    <source>
        <dbReference type="EMBL" id="ODN70690.1"/>
    </source>
</evidence>
<dbReference type="EC" id="3.6.3.17" evidence="8"/>
<sequence>MSFIYISHRLDEIARIADRVAVLRDGKLVALHETADLPIKTLVEEMVGRPLDRMFPALKQVDGETLIEVENLTSAEGAFSDISFSVKAGEVFGIAGIVGAGRTELVRGIAGVDPLASGSVKVAGTAIRLSSPRDALDKGIVLVPEDRKAQGLVLDHSIAENLALGNYPTVAPSGWVSPKAVERFAADAIRRFGVKGAPGQRAGQLSGGNQQKVVIAKCISRGPRVVILDEPTRGIDVGARAAIYDVIKELADRGMAVIVVSSDLDEVLGLSNRVMVLNRGRNRGILPHERASRVEVMELATT</sequence>
<dbReference type="InterPro" id="IPR027417">
    <property type="entry name" value="P-loop_NTPase"/>
</dbReference>
<keyword evidence="2" id="KW-0813">Transport</keyword>
<evidence type="ECO:0000256" key="3">
    <source>
        <dbReference type="ARBA" id="ARBA00022597"/>
    </source>
</evidence>
<dbReference type="AlphaFoldDB" id="A0A1E3H313"/>
<dbReference type="Pfam" id="PF00005">
    <property type="entry name" value="ABC_tran"/>
    <property type="match status" value="1"/>
</dbReference>
<evidence type="ECO:0000256" key="1">
    <source>
        <dbReference type="ARBA" id="ARBA00005417"/>
    </source>
</evidence>
<dbReference type="GO" id="GO:0005524">
    <property type="term" value="F:ATP binding"/>
    <property type="evidence" value="ECO:0007669"/>
    <property type="project" value="UniProtKB-KW"/>
</dbReference>
<proteinExistence type="inferred from homology"/>
<accession>A0A1E3H313</accession>
<evidence type="ECO:0000256" key="6">
    <source>
        <dbReference type="ARBA" id="ARBA00022840"/>
    </source>
</evidence>
<organism evidence="8 9">
    <name type="scientific">Methylobrevis pamukkalensis</name>
    <dbReference type="NCBI Taxonomy" id="1439726"/>
    <lineage>
        <taxon>Bacteria</taxon>
        <taxon>Pseudomonadati</taxon>
        <taxon>Pseudomonadota</taxon>
        <taxon>Alphaproteobacteria</taxon>
        <taxon>Hyphomicrobiales</taxon>
        <taxon>Pleomorphomonadaceae</taxon>
        <taxon>Methylobrevis</taxon>
    </lineage>
</organism>
<evidence type="ECO:0000256" key="4">
    <source>
        <dbReference type="ARBA" id="ARBA00022737"/>
    </source>
</evidence>